<evidence type="ECO:0000313" key="3">
    <source>
        <dbReference type="Proteomes" id="UP000053060"/>
    </source>
</evidence>
<comment type="caution">
    <text evidence="2">The sequence shown here is derived from an EMBL/GenBank/DDBJ whole genome shotgun (WGS) entry which is preliminary data.</text>
</comment>
<dbReference type="Gene3D" id="3.40.630.30">
    <property type="match status" value="1"/>
</dbReference>
<dbReference type="PANTHER" id="PTHR43610">
    <property type="entry name" value="BLL6696 PROTEIN"/>
    <property type="match status" value="1"/>
</dbReference>
<dbReference type="EMBL" id="AZXY01000007">
    <property type="protein sequence ID" value="KSZ57818.1"/>
    <property type="molecule type" value="Genomic_DNA"/>
</dbReference>
<sequence>MNDNWTEHPVLEGPRIRLEPLADSHAGGLLKAADDPDTIFAWAHLVIRDLDDVRTFVREAVADPSRLPYAIVDRATGEVLGSTSYYLLEPAHRTLVIGYTWLSTRVQRTHVNSESKLLLLQRAFDDLGAVRVTWHADERNTRSRDALRRLGATEEGLLRKHRRRRDGSWRTTALFSLTDDEWPGVRARLEERTVR</sequence>
<dbReference type="SUPFAM" id="SSF55729">
    <property type="entry name" value="Acyl-CoA N-acyltransferases (Nat)"/>
    <property type="match status" value="1"/>
</dbReference>
<dbReference type="Proteomes" id="UP000053060">
    <property type="component" value="Unassembled WGS sequence"/>
</dbReference>
<keyword evidence="2" id="KW-0808">Transferase</keyword>
<dbReference type="PATRIC" id="fig|1441730.3.peg.3051"/>
<protein>
    <submittedName>
        <fullName evidence="2">Acetyltransferase</fullName>
    </submittedName>
</protein>
<name>A0A0V9UII6_9NOCA</name>
<reference evidence="2 3" key="2">
    <citation type="journal article" date="2016" name="Genome Announc.">
        <title>Draft Genome Sequence of a Versatile Hydrocarbon-Degrading Bacterium, Rhodococcus pyridinivorans Strain KG-16, Collected from Oil Fields in India.</title>
        <authorList>
            <person name="Aggarwal R.K."/>
            <person name="Dawar C."/>
            <person name="Phanindranath R."/>
            <person name="Mutnuri L."/>
            <person name="Dayal A.M."/>
        </authorList>
    </citation>
    <scope>NUCLEOTIDE SEQUENCE [LARGE SCALE GENOMIC DNA]</scope>
    <source>
        <strain evidence="2 3">KG-16</strain>
    </source>
</reference>
<proteinExistence type="predicted"/>
<evidence type="ECO:0000313" key="2">
    <source>
        <dbReference type="EMBL" id="KSZ57818.1"/>
    </source>
</evidence>
<dbReference type="GO" id="GO:0016747">
    <property type="term" value="F:acyltransferase activity, transferring groups other than amino-acyl groups"/>
    <property type="evidence" value="ECO:0007669"/>
    <property type="project" value="InterPro"/>
</dbReference>
<dbReference type="PROSITE" id="PS51186">
    <property type="entry name" value="GNAT"/>
    <property type="match status" value="1"/>
</dbReference>
<dbReference type="Pfam" id="PF13302">
    <property type="entry name" value="Acetyltransf_3"/>
    <property type="match status" value="1"/>
</dbReference>
<reference evidence="3" key="1">
    <citation type="submission" date="2015-01" db="EMBL/GenBank/DDBJ databases">
        <title>Draft genome sequence of Rhodococcus pyridinivorans strain KG-16, a hydrocarbon-degrading bacterium.</title>
        <authorList>
            <person name="Aggarwal R.K."/>
            <person name="Dawar C."/>
        </authorList>
    </citation>
    <scope>NUCLEOTIDE SEQUENCE [LARGE SCALE GENOMIC DNA]</scope>
    <source>
        <strain evidence="3">KG-16</strain>
    </source>
</reference>
<dbReference type="PANTHER" id="PTHR43610:SF1">
    <property type="entry name" value="N-ACETYLTRANSFERASE DOMAIN-CONTAINING PROTEIN"/>
    <property type="match status" value="1"/>
</dbReference>
<organism evidence="2 3">
    <name type="scientific">Rhodococcus pyridinivorans KG-16</name>
    <dbReference type="NCBI Taxonomy" id="1441730"/>
    <lineage>
        <taxon>Bacteria</taxon>
        <taxon>Bacillati</taxon>
        <taxon>Actinomycetota</taxon>
        <taxon>Actinomycetes</taxon>
        <taxon>Mycobacteriales</taxon>
        <taxon>Nocardiaceae</taxon>
        <taxon>Rhodococcus</taxon>
    </lineage>
</organism>
<dbReference type="RefSeq" id="WP_060652521.1">
    <property type="nucleotide sequence ID" value="NZ_AZXY01000007.1"/>
</dbReference>
<dbReference type="AlphaFoldDB" id="A0A0V9UII6"/>
<gene>
    <name evidence="2" type="ORF">Z045_14675</name>
</gene>
<dbReference type="InterPro" id="IPR000182">
    <property type="entry name" value="GNAT_dom"/>
</dbReference>
<evidence type="ECO:0000259" key="1">
    <source>
        <dbReference type="PROSITE" id="PS51186"/>
    </source>
</evidence>
<accession>A0A0V9UII6</accession>
<feature type="domain" description="N-acetyltransferase" evidence="1">
    <location>
        <begin position="16"/>
        <end position="180"/>
    </location>
</feature>
<dbReference type="InterPro" id="IPR016181">
    <property type="entry name" value="Acyl_CoA_acyltransferase"/>
</dbReference>